<dbReference type="SMART" id="SM00475">
    <property type="entry name" value="53EXOc"/>
    <property type="match status" value="1"/>
</dbReference>
<dbReference type="Gene3D" id="3.40.50.1010">
    <property type="entry name" value="5'-nuclease"/>
    <property type="match status" value="1"/>
</dbReference>
<keyword evidence="21" id="KW-1185">Reference proteome</keyword>
<dbReference type="FunFam" id="1.20.1060.10:FF:000001">
    <property type="entry name" value="DNA polymerase I"/>
    <property type="match status" value="1"/>
</dbReference>
<evidence type="ECO:0000256" key="15">
    <source>
        <dbReference type="NCBIfam" id="TIGR00593"/>
    </source>
</evidence>
<dbReference type="SUPFAM" id="SSF53098">
    <property type="entry name" value="Ribonuclease H-like"/>
    <property type="match status" value="1"/>
</dbReference>
<keyword evidence="6 16" id="KW-0235">DNA replication</keyword>
<dbReference type="InterPro" id="IPR012337">
    <property type="entry name" value="RNaseH-like_sf"/>
</dbReference>
<accession>A0AAW9MY76</accession>
<dbReference type="InterPro" id="IPR029060">
    <property type="entry name" value="PIN-like_dom_sf"/>
</dbReference>
<dbReference type="NCBIfam" id="NF004397">
    <property type="entry name" value="PRK05755.1"/>
    <property type="match status" value="1"/>
</dbReference>
<evidence type="ECO:0000256" key="9">
    <source>
        <dbReference type="ARBA" id="ARBA00022801"/>
    </source>
</evidence>
<dbReference type="Pfam" id="PF22619">
    <property type="entry name" value="DNA_polI_exo1"/>
    <property type="match status" value="1"/>
</dbReference>
<keyword evidence="8 16" id="KW-0227">DNA damage</keyword>
<dbReference type="EMBL" id="JAYKOT010000003">
    <property type="protein sequence ID" value="MEB3429449.1"/>
    <property type="molecule type" value="Genomic_DNA"/>
</dbReference>
<evidence type="ECO:0000256" key="3">
    <source>
        <dbReference type="ARBA" id="ARBA00020311"/>
    </source>
</evidence>
<evidence type="ECO:0000256" key="6">
    <source>
        <dbReference type="ARBA" id="ARBA00022705"/>
    </source>
</evidence>
<dbReference type="RefSeq" id="WP_324619638.1">
    <property type="nucleotide sequence ID" value="NZ_JAYKOT010000003.1"/>
</dbReference>
<dbReference type="CDD" id="cd09859">
    <property type="entry name" value="PIN_53EXO"/>
    <property type="match status" value="1"/>
</dbReference>
<keyword evidence="17" id="KW-0175">Coiled coil</keyword>
<sequence>MDKLYLIDGSSMLYRAFFAIRDLKTKTGIPTNALYGFLRMFFKIKKEYDMKYVAVAFDRKEKTIRAESYDAYKANREKAPDELNIQFGLIRDILNDMGIKFFDMIGYEADDIIGSISKKFSDKGHEVIIFTGDKDYLQLVDENITVMYNKRGISELEEYDLKKIRENYDLNPKDLIELKGLMGDKSDNIPGVYGIGEKTGIKLVKEFGKIENIYDNLDNISSKSTKNKLEGNLKTALMSRELGRIIINLDYSDNLEDYKISKIDKEEIIKDFENLEFNTFLEELDLTNPEENNGSDRKLDFEKIDNLEDFEKIFKSIKDGSRTFMNILFENEVYTRSKPFAVSLKKEKEDLVYIYYLKSSKDFSNKYLASFLSSENIVKIFYDSKPCHYALIKENIDLNCYEDISIMSYLNSSNNSGKSLDEYLSLESYPLTSTLNSLIGSGKKKKSLDEIPKADLNLYLASSTFYLEEAFYRENKILEELELRDLYKNLELPLVRVLASMEEEGFKVDSNILNEINNRASEKIKDLEKEIIEDAGYEFKVSSPKQVGEVLFDKLGLPVIKKTKTGYSTDIKVLEKLIDKHVIVQKIIDYRFYTKLKSTYIDGLIPLISDDGKIHTTFMQNVAQTGRLSSVNPNLQNIPQRSDLARKIRKAFIAGDKRVLVDSDYSQIELRVLASLSEDENMISAFKEGVDIHTKTASEVFHKDPKDVTREERSHAKAVNFGIIYGQTDYGLSEELKISRKEAREYIDGYKASYPQIKTYMDEIVELAKEKGYSETILGRKRAISELHSSNFNIRSFGERMALNTPIQGSAADIIKKAMLNVYNKLKENGLKSKLILQVHDELIVETFEEELDQVKKIVKEEMENVIKLEVQLIADISIGKSWYDAK</sequence>
<feature type="coiled-coil region" evidence="17">
    <location>
        <begin position="845"/>
        <end position="872"/>
    </location>
</feature>
<dbReference type="Gene3D" id="3.30.70.370">
    <property type="match status" value="1"/>
</dbReference>
<dbReference type="CDD" id="cd08637">
    <property type="entry name" value="DNA_pol_A_pol_I_C"/>
    <property type="match status" value="1"/>
</dbReference>
<comment type="similarity">
    <text evidence="1 16">Belongs to the DNA polymerase type-A family.</text>
</comment>
<dbReference type="Gene3D" id="1.10.150.20">
    <property type="entry name" value="5' to 3' exonuclease, C-terminal subdomain"/>
    <property type="match status" value="2"/>
</dbReference>
<evidence type="ECO:0000256" key="14">
    <source>
        <dbReference type="ARBA" id="ARBA00049244"/>
    </source>
</evidence>
<dbReference type="InterPro" id="IPR020046">
    <property type="entry name" value="5-3_exonucl_a-hlix_arch_N"/>
</dbReference>
<dbReference type="GO" id="GO:0003887">
    <property type="term" value="F:DNA-directed DNA polymerase activity"/>
    <property type="evidence" value="ECO:0007669"/>
    <property type="project" value="UniProtKB-UniRule"/>
</dbReference>
<evidence type="ECO:0000256" key="5">
    <source>
        <dbReference type="ARBA" id="ARBA00022695"/>
    </source>
</evidence>
<feature type="domain" description="5'-3' exonuclease" evidence="18">
    <location>
        <begin position="2"/>
        <end position="261"/>
    </location>
</feature>
<comment type="subunit">
    <text evidence="16">Single-chain monomer with multiple functions.</text>
</comment>
<dbReference type="CDD" id="cd09898">
    <property type="entry name" value="H3TH_53EXO"/>
    <property type="match status" value="1"/>
</dbReference>
<evidence type="ECO:0000256" key="11">
    <source>
        <dbReference type="ARBA" id="ARBA00022932"/>
    </source>
</evidence>
<dbReference type="Proteomes" id="UP001357733">
    <property type="component" value="Unassembled WGS sequence"/>
</dbReference>
<keyword evidence="4 16" id="KW-0808">Transferase</keyword>
<dbReference type="SUPFAM" id="SSF88723">
    <property type="entry name" value="PIN domain-like"/>
    <property type="match status" value="1"/>
</dbReference>
<dbReference type="FunFam" id="1.10.150.20:FF:000002">
    <property type="entry name" value="DNA polymerase I"/>
    <property type="match status" value="1"/>
</dbReference>
<keyword evidence="12 16" id="KW-0238">DNA-binding</keyword>
<feature type="domain" description="DNA-directed DNA polymerase family A palm" evidence="19">
    <location>
        <begin position="645"/>
        <end position="851"/>
    </location>
</feature>
<dbReference type="FunFam" id="3.40.50.1010:FF:000001">
    <property type="entry name" value="DNA polymerase I"/>
    <property type="match status" value="1"/>
</dbReference>
<evidence type="ECO:0000256" key="13">
    <source>
        <dbReference type="ARBA" id="ARBA00023204"/>
    </source>
</evidence>
<dbReference type="Pfam" id="PF02739">
    <property type="entry name" value="5_3_exonuc_N"/>
    <property type="match status" value="1"/>
</dbReference>
<keyword evidence="13 16" id="KW-0234">DNA repair</keyword>
<dbReference type="InterPro" id="IPR020045">
    <property type="entry name" value="DNA_polI_H3TH"/>
</dbReference>
<keyword evidence="7" id="KW-0540">Nuclease</keyword>
<dbReference type="InterPro" id="IPR036397">
    <property type="entry name" value="RNaseH_sf"/>
</dbReference>
<dbReference type="InterPro" id="IPR036279">
    <property type="entry name" value="5-3_exonuclease_C_sf"/>
</dbReference>
<evidence type="ECO:0000313" key="20">
    <source>
        <dbReference type="EMBL" id="MEB3429449.1"/>
    </source>
</evidence>
<dbReference type="EC" id="2.7.7.7" evidence="2 15"/>
<dbReference type="GO" id="GO:0006261">
    <property type="term" value="P:DNA-templated DNA replication"/>
    <property type="evidence" value="ECO:0007669"/>
    <property type="project" value="UniProtKB-UniRule"/>
</dbReference>
<dbReference type="NCBIfam" id="TIGR00593">
    <property type="entry name" value="pola"/>
    <property type="match status" value="1"/>
</dbReference>
<dbReference type="InterPro" id="IPR043502">
    <property type="entry name" value="DNA/RNA_pol_sf"/>
</dbReference>
<dbReference type="SMART" id="SM00279">
    <property type="entry name" value="HhH2"/>
    <property type="match status" value="1"/>
</dbReference>
<proteinExistence type="inferred from homology"/>
<keyword evidence="10 16" id="KW-0269">Exonuclease</keyword>
<evidence type="ECO:0000256" key="1">
    <source>
        <dbReference type="ARBA" id="ARBA00007705"/>
    </source>
</evidence>
<dbReference type="SUPFAM" id="SSF56672">
    <property type="entry name" value="DNA/RNA polymerases"/>
    <property type="match status" value="1"/>
</dbReference>
<dbReference type="PANTHER" id="PTHR10133:SF27">
    <property type="entry name" value="DNA POLYMERASE NU"/>
    <property type="match status" value="1"/>
</dbReference>
<name>A0AAW9MY76_9FIRM</name>
<evidence type="ECO:0000256" key="10">
    <source>
        <dbReference type="ARBA" id="ARBA00022839"/>
    </source>
</evidence>
<dbReference type="GO" id="GO:0006302">
    <property type="term" value="P:double-strand break repair"/>
    <property type="evidence" value="ECO:0007669"/>
    <property type="project" value="TreeGrafter"/>
</dbReference>
<evidence type="ECO:0000259" key="18">
    <source>
        <dbReference type="SMART" id="SM00475"/>
    </source>
</evidence>
<evidence type="ECO:0000313" key="21">
    <source>
        <dbReference type="Proteomes" id="UP001357733"/>
    </source>
</evidence>
<evidence type="ECO:0000256" key="7">
    <source>
        <dbReference type="ARBA" id="ARBA00022722"/>
    </source>
</evidence>
<dbReference type="GO" id="GO:0008409">
    <property type="term" value="F:5'-3' exonuclease activity"/>
    <property type="evidence" value="ECO:0007669"/>
    <property type="project" value="UniProtKB-UniRule"/>
</dbReference>
<dbReference type="InterPro" id="IPR018320">
    <property type="entry name" value="DNA_polymerase_1"/>
</dbReference>
<evidence type="ECO:0000256" key="17">
    <source>
        <dbReference type="SAM" id="Coils"/>
    </source>
</evidence>
<dbReference type="Gene3D" id="3.30.420.10">
    <property type="entry name" value="Ribonuclease H-like superfamily/Ribonuclease H"/>
    <property type="match status" value="1"/>
</dbReference>
<organism evidence="20 21">
    <name type="scientific">Citroniella saccharovorans</name>
    <dbReference type="NCBI Taxonomy" id="2053367"/>
    <lineage>
        <taxon>Bacteria</taxon>
        <taxon>Bacillati</taxon>
        <taxon>Bacillota</taxon>
        <taxon>Tissierellia</taxon>
        <taxon>Tissierellales</taxon>
        <taxon>Peptoniphilaceae</taxon>
        <taxon>Citroniella</taxon>
    </lineage>
</organism>
<evidence type="ECO:0000256" key="4">
    <source>
        <dbReference type="ARBA" id="ARBA00022679"/>
    </source>
</evidence>
<dbReference type="InterPro" id="IPR002421">
    <property type="entry name" value="5-3_exonuclease"/>
</dbReference>
<dbReference type="FunFam" id="1.10.150.20:FF:000003">
    <property type="entry name" value="DNA polymerase I"/>
    <property type="match status" value="1"/>
</dbReference>
<dbReference type="PANTHER" id="PTHR10133">
    <property type="entry name" value="DNA POLYMERASE I"/>
    <property type="match status" value="1"/>
</dbReference>
<dbReference type="InterPro" id="IPR054690">
    <property type="entry name" value="DNA_polI_exonuclease"/>
</dbReference>
<evidence type="ECO:0000256" key="8">
    <source>
        <dbReference type="ARBA" id="ARBA00022763"/>
    </source>
</evidence>
<comment type="function">
    <text evidence="16">In addition to polymerase activity, this DNA polymerase exhibits 5'-3' exonuclease activity.</text>
</comment>
<keyword evidence="9 16" id="KW-0378">Hydrolase</keyword>
<evidence type="ECO:0000256" key="12">
    <source>
        <dbReference type="ARBA" id="ARBA00023125"/>
    </source>
</evidence>
<dbReference type="Gene3D" id="1.20.1060.10">
    <property type="entry name" value="Taq DNA Polymerase, Chain T, domain 4"/>
    <property type="match status" value="1"/>
</dbReference>
<gene>
    <name evidence="16 20" type="primary">polA</name>
    <name evidence="20" type="ORF">VLK81_05390</name>
</gene>
<protein>
    <recommendedName>
        <fullName evidence="3 15">DNA polymerase I</fullName>
        <ecNumber evidence="2 15">2.7.7.7</ecNumber>
    </recommendedName>
</protein>
<dbReference type="InterPro" id="IPR002298">
    <property type="entry name" value="DNA_polymerase_A"/>
</dbReference>
<dbReference type="PRINTS" id="PR00868">
    <property type="entry name" value="DNAPOLI"/>
</dbReference>
<dbReference type="SMART" id="SM00482">
    <property type="entry name" value="POLAc"/>
    <property type="match status" value="1"/>
</dbReference>
<dbReference type="GO" id="GO:0003677">
    <property type="term" value="F:DNA binding"/>
    <property type="evidence" value="ECO:0007669"/>
    <property type="project" value="UniProtKB-UniRule"/>
</dbReference>
<reference evidence="20 21" key="1">
    <citation type="submission" date="2024-01" db="EMBL/GenBank/DDBJ databases">
        <title>Complete genome sequence of Citroniella saccharovorans strain M6.X9, isolated from human fecal sample.</title>
        <authorList>
            <person name="Cheng G."/>
            <person name="Westerholm M."/>
            <person name="Schnurer A."/>
        </authorList>
    </citation>
    <scope>NUCLEOTIDE SEQUENCE [LARGE SCALE GENOMIC DNA]</scope>
    <source>
        <strain evidence="20 21">DSM 29873</strain>
    </source>
</reference>
<evidence type="ECO:0000259" key="19">
    <source>
        <dbReference type="SMART" id="SM00482"/>
    </source>
</evidence>
<dbReference type="AlphaFoldDB" id="A0AAW9MY76"/>
<evidence type="ECO:0000256" key="2">
    <source>
        <dbReference type="ARBA" id="ARBA00012417"/>
    </source>
</evidence>
<evidence type="ECO:0000256" key="16">
    <source>
        <dbReference type="RuleBase" id="RU004460"/>
    </source>
</evidence>
<dbReference type="InterPro" id="IPR001098">
    <property type="entry name" value="DNA-dir_DNA_pol_A_palm_dom"/>
</dbReference>
<comment type="caution">
    <text evidence="20">The sequence shown here is derived from an EMBL/GenBank/DDBJ whole genome shotgun (WGS) entry which is preliminary data.</text>
</comment>
<dbReference type="CDD" id="cd06140">
    <property type="entry name" value="DNA_polA_I_Bacillus_like_exo"/>
    <property type="match status" value="1"/>
</dbReference>
<dbReference type="SUPFAM" id="SSF47807">
    <property type="entry name" value="5' to 3' exonuclease, C-terminal subdomain"/>
    <property type="match status" value="1"/>
</dbReference>
<keyword evidence="5 16" id="KW-0548">Nucleotidyltransferase</keyword>
<dbReference type="Pfam" id="PF00476">
    <property type="entry name" value="DNA_pol_A"/>
    <property type="match status" value="1"/>
</dbReference>
<dbReference type="Pfam" id="PF01367">
    <property type="entry name" value="5_3_exonuc"/>
    <property type="match status" value="1"/>
</dbReference>
<comment type="catalytic activity">
    <reaction evidence="14 16">
        <text>DNA(n) + a 2'-deoxyribonucleoside 5'-triphosphate = DNA(n+1) + diphosphate</text>
        <dbReference type="Rhea" id="RHEA:22508"/>
        <dbReference type="Rhea" id="RHEA-COMP:17339"/>
        <dbReference type="Rhea" id="RHEA-COMP:17340"/>
        <dbReference type="ChEBI" id="CHEBI:33019"/>
        <dbReference type="ChEBI" id="CHEBI:61560"/>
        <dbReference type="ChEBI" id="CHEBI:173112"/>
        <dbReference type="EC" id="2.7.7.7"/>
    </reaction>
</comment>
<keyword evidence="11 16" id="KW-0239">DNA-directed DNA polymerase</keyword>
<dbReference type="InterPro" id="IPR008918">
    <property type="entry name" value="HhH2"/>
</dbReference>